<evidence type="ECO:0000256" key="1">
    <source>
        <dbReference type="ARBA" id="ARBA00004196"/>
    </source>
</evidence>
<feature type="domain" description="Autotransporter" evidence="9">
    <location>
        <begin position="850"/>
        <end position="1138"/>
    </location>
</feature>
<evidence type="ECO:0000256" key="8">
    <source>
        <dbReference type="SAM" id="SignalP"/>
    </source>
</evidence>
<evidence type="ECO:0000256" key="6">
    <source>
        <dbReference type="ARBA" id="ARBA00023136"/>
    </source>
</evidence>
<evidence type="ECO:0000256" key="2">
    <source>
        <dbReference type="ARBA" id="ARBA00004442"/>
    </source>
</evidence>
<evidence type="ECO:0000256" key="3">
    <source>
        <dbReference type="ARBA" id="ARBA00004613"/>
    </source>
</evidence>
<dbReference type="SMART" id="SM00710">
    <property type="entry name" value="PbH1"/>
    <property type="match status" value="11"/>
</dbReference>
<evidence type="ECO:0000256" key="7">
    <source>
        <dbReference type="ARBA" id="ARBA00023237"/>
    </source>
</evidence>
<feature type="signal peptide" evidence="8">
    <location>
        <begin position="1"/>
        <end position="26"/>
    </location>
</feature>
<dbReference type="InterPro" id="IPR011050">
    <property type="entry name" value="Pectin_lyase_fold/virulence"/>
</dbReference>
<keyword evidence="4" id="KW-0964">Secreted</keyword>
<dbReference type="Pfam" id="PF02415">
    <property type="entry name" value="Chlam_PMP"/>
    <property type="match status" value="2"/>
</dbReference>
<dbReference type="Proteomes" id="UP000824225">
    <property type="component" value="Unassembled WGS sequence"/>
</dbReference>
<dbReference type="InterPro" id="IPR003368">
    <property type="entry name" value="POMP_repeat"/>
</dbReference>
<evidence type="ECO:0000313" key="11">
    <source>
        <dbReference type="Proteomes" id="UP000824225"/>
    </source>
</evidence>
<comment type="subcellular location">
    <subcellularLocation>
        <location evidence="1">Cell envelope</location>
    </subcellularLocation>
    <subcellularLocation>
        <location evidence="2">Cell outer membrane</location>
    </subcellularLocation>
    <subcellularLocation>
        <location evidence="3">Secreted</location>
    </subcellularLocation>
</comment>
<proteinExistence type="predicted"/>
<dbReference type="SUPFAM" id="SSF103515">
    <property type="entry name" value="Autotransporter"/>
    <property type="match status" value="1"/>
</dbReference>
<evidence type="ECO:0000256" key="4">
    <source>
        <dbReference type="ARBA" id="ARBA00022525"/>
    </source>
</evidence>
<dbReference type="NCBIfam" id="TIGR01414">
    <property type="entry name" value="autotrans_barl"/>
    <property type="match status" value="1"/>
</dbReference>
<comment type="caution">
    <text evidence="10">The sequence shown here is derived from an EMBL/GenBank/DDBJ whole genome shotgun (WGS) entry which is preliminary data.</text>
</comment>
<gene>
    <name evidence="10" type="ORF">H9962_05840</name>
</gene>
<dbReference type="SMART" id="SM00869">
    <property type="entry name" value="Autotransporter"/>
    <property type="match status" value="1"/>
</dbReference>
<dbReference type="InterPro" id="IPR036709">
    <property type="entry name" value="Autotransporte_beta_dom_sf"/>
</dbReference>
<dbReference type="InterPro" id="IPR006626">
    <property type="entry name" value="PbH1"/>
</dbReference>
<dbReference type="InterPro" id="IPR006315">
    <property type="entry name" value="OM_autotransptr_brl_dom"/>
</dbReference>
<dbReference type="GO" id="GO:0009279">
    <property type="term" value="C:cell outer membrane"/>
    <property type="evidence" value="ECO:0007669"/>
    <property type="project" value="UniProtKB-SubCell"/>
</dbReference>
<dbReference type="PROSITE" id="PS51257">
    <property type="entry name" value="PROKAR_LIPOPROTEIN"/>
    <property type="match status" value="1"/>
</dbReference>
<dbReference type="PANTHER" id="PTHR11319">
    <property type="entry name" value="G PROTEIN-COUPLED RECEPTOR-RELATED"/>
    <property type="match status" value="1"/>
</dbReference>
<protein>
    <submittedName>
        <fullName evidence="10">Autotransporter domain-containing protein</fullName>
    </submittedName>
</protein>
<reference evidence="10" key="2">
    <citation type="submission" date="2021-04" db="EMBL/GenBank/DDBJ databases">
        <authorList>
            <person name="Gilroy R."/>
        </authorList>
    </citation>
    <scope>NUCLEOTIDE SEQUENCE</scope>
    <source>
        <strain evidence="10">CHK186-16707</strain>
    </source>
</reference>
<dbReference type="AlphaFoldDB" id="A0A9D2HCH8"/>
<evidence type="ECO:0000259" key="9">
    <source>
        <dbReference type="PROSITE" id="PS51208"/>
    </source>
</evidence>
<dbReference type="NCBIfam" id="TIGR01376">
    <property type="entry name" value="POMP_repeat"/>
    <property type="match status" value="1"/>
</dbReference>
<dbReference type="InterPro" id="IPR005546">
    <property type="entry name" value="Autotransporte_beta"/>
</dbReference>
<sequence>MSPRKTVFGLWFLMVLSCWWAPAVLAASFTDTASLDAALKDAGNVDGVLQLTPPGANLVLTGPVGGSTDGLSLDGQAGMVLGNNTFRLMDMGATGLGGVANIEMSNGRTTGNGGALLAGGLSAGIVNSAFRGNQAANGGGVYLSGNFNGGIRTNIHFDRNTAAGGNGGGVYVGGSFSGGIRGLNGDAHFDSNTASGQGGGMYVAGAFSGDVSANYFADNKAGNHGGGLYVGGDFTGSLADYAFFIRNSAGYQTGVGDGGGLYVNGRLIASSGAAVQGAVVQNNTAARSGGGAYVGGGIVGDLIDAQFVSNSAQNAGGGGLYVGTGGVSGRIVNGNFTANAAGGDGGGIYLDNGGSVGGGIVGTAFARNSALQGDGGAVYAGSVRSGIANVDFSENVAGLRGGGVYLGADGLNGGLVDSRFFSNQAGADGGGLYAGGDIAGGISGTEFTGNSARGGGGALFAAGALSDMDRVNFLNNRALVGSGGAVNATALGNVSNTLFSGNQAGGDGGAVAVNSVDTTIKNGFFLNNYAEGKGGVFYIGTGGGSVSLTADADQRTSFLANADGTKLALNNSFYIDGGHVDLDMGRGAGSIFLYDPLTIANGSISTVTHDDGGDGGYVYWGGVNTVAGAGTAATVRFARGHVQFRPDYVLRAVDGAMMKVVLGGAVGSENLAMDLHDRDPGLAIIDFTRAGAGSSLTLGSNLVVVAPRSLLPQVGKYLLVAGGTAAIPDQAGLDRVNGSITESHEYKARFLREGDNIYLIMVYTPTIGGTVTQNTQRTLPTLECFLQRTHTGQDILSGDAFDRLKADLGSVPPEAVLTLGWVSLDTHRRVVEQARRMSWADSRTAGPAPAEDHGLRLWGGYLGSFGQSAEARRGYAGYDADSNGFVLGLDWTLGSNWSVGAYGGYTHTDTSFRGINADAESSSGHFGVFSRYAVPQGPRFTLDGAYSRHGNTLRRNPAGLGRSESAFAHHISSVGLEAAYDLTFLGRGRIAPAASVRHIWLRQPGVTEHGGPFDTRTEGRHTRFFTSMLGASVDYRFRLTESAHLTPTLELGWRHDYGGRRLRSVASFTEGRMDGGVCPSFRVHSRPRENDALIVRTGLEFGRALPGGRDWGLRLSYMREERRRSSDDVMWAALRVTF</sequence>
<keyword evidence="7" id="KW-0998">Cell outer membrane</keyword>
<keyword evidence="6" id="KW-0472">Membrane</keyword>
<dbReference type="Gene3D" id="2.40.128.130">
    <property type="entry name" value="Autotransporter beta-domain"/>
    <property type="match status" value="1"/>
</dbReference>
<evidence type="ECO:0000256" key="5">
    <source>
        <dbReference type="ARBA" id="ARBA00022729"/>
    </source>
</evidence>
<dbReference type="EMBL" id="DXAN01000020">
    <property type="protein sequence ID" value="HJA08692.1"/>
    <property type="molecule type" value="Genomic_DNA"/>
</dbReference>
<dbReference type="GO" id="GO:0005576">
    <property type="term" value="C:extracellular region"/>
    <property type="evidence" value="ECO:0007669"/>
    <property type="project" value="UniProtKB-SubCell"/>
</dbReference>
<organism evidence="10 11">
    <name type="scientific">Candidatus Mailhella merdigallinarum</name>
    <dbReference type="NCBI Taxonomy" id="2838658"/>
    <lineage>
        <taxon>Bacteria</taxon>
        <taxon>Pseudomonadati</taxon>
        <taxon>Thermodesulfobacteriota</taxon>
        <taxon>Desulfovibrionia</taxon>
        <taxon>Desulfovibrionales</taxon>
        <taxon>Desulfovibrionaceae</taxon>
        <taxon>Mailhella</taxon>
    </lineage>
</organism>
<name>A0A9D2HCH8_9BACT</name>
<keyword evidence="5 8" id="KW-0732">Signal</keyword>
<dbReference type="Pfam" id="PF03797">
    <property type="entry name" value="Autotransporter"/>
    <property type="match status" value="1"/>
</dbReference>
<dbReference type="PROSITE" id="PS51208">
    <property type="entry name" value="AUTOTRANSPORTER"/>
    <property type="match status" value="1"/>
</dbReference>
<evidence type="ECO:0000313" key="10">
    <source>
        <dbReference type="EMBL" id="HJA08692.1"/>
    </source>
</evidence>
<dbReference type="PANTHER" id="PTHR11319:SF35">
    <property type="entry name" value="OUTER MEMBRANE PROTEIN PMPC-RELATED"/>
    <property type="match status" value="1"/>
</dbReference>
<dbReference type="SUPFAM" id="SSF51126">
    <property type="entry name" value="Pectin lyase-like"/>
    <property type="match status" value="1"/>
</dbReference>
<feature type="chain" id="PRO_5039557497" evidence="8">
    <location>
        <begin position="27"/>
        <end position="1138"/>
    </location>
</feature>
<accession>A0A9D2HCH8</accession>
<reference evidence="10" key="1">
    <citation type="journal article" date="2021" name="PeerJ">
        <title>Extensive microbial diversity within the chicken gut microbiome revealed by metagenomics and culture.</title>
        <authorList>
            <person name="Gilroy R."/>
            <person name="Ravi A."/>
            <person name="Getino M."/>
            <person name="Pursley I."/>
            <person name="Horton D.L."/>
            <person name="Alikhan N.F."/>
            <person name="Baker D."/>
            <person name="Gharbi K."/>
            <person name="Hall N."/>
            <person name="Watson M."/>
            <person name="Adriaenssens E.M."/>
            <person name="Foster-Nyarko E."/>
            <person name="Jarju S."/>
            <person name="Secka A."/>
            <person name="Antonio M."/>
            <person name="Oren A."/>
            <person name="Chaudhuri R.R."/>
            <person name="La Ragione R."/>
            <person name="Hildebrand F."/>
            <person name="Pallen M.J."/>
        </authorList>
    </citation>
    <scope>NUCLEOTIDE SEQUENCE</scope>
    <source>
        <strain evidence="10">CHK186-16707</strain>
    </source>
</reference>